<evidence type="ECO:0000256" key="4">
    <source>
        <dbReference type="ARBA" id="ARBA00022692"/>
    </source>
</evidence>
<keyword evidence="8" id="KW-0472">Membrane</keyword>
<evidence type="ECO:0000313" key="11">
    <source>
        <dbReference type="Proteomes" id="UP000822688"/>
    </source>
</evidence>
<dbReference type="GO" id="GO:0005801">
    <property type="term" value="C:cis-Golgi network"/>
    <property type="evidence" value="ECO:0007669"/>
    <property type="project" value="InterPro"/>
</dbReference>
<dbReference type="PANTHER" id="PTHR21094:SF0">
    <property type="entry name" value="GOLGI SNAP RECEPTOR COMPLEX MEMBER 1-1"/>
    <property type="match status" value="1"/>
</dbReference>
<dbReference type="GO" id="GO:0000139">
    <property type="term" value="C:Golgi membrane"/>
    <property type="evidence" value="ECO:0007669"/>
    <property type="project" value="UniProtKB-SubCell"/>
</dbReference>
<proteinExistence type="inferred from homology"/>
<dbReference type="InterPro" id="IPR023601">
    <property type="entry name" value="Golgi_SNAP_su1"/>
</dbReference>
<evidence type="ECO:0008006" key="12">
    <source>
        <dbReference type="Google" id="ProtNLM"/>
    </source>
</evidence>
<dbReference type="GO" id="GO:0005484">
    <property type="term" value="F:SNAP receptor activity"/>
    <property type="evidence" value="ECO:0007669"/>
    <property type="project" value="TreeGrafter"/>
</dbReference>
<dbReference type="GO" id="GO:0006906">
    <property type="term" value="P:vesicle fusion"/>
    <property type="evidence" value="ECO:0007669"/>
    <property type="project" value="TreeGrafter"/>
</dbReference>
<comment type="similarity">
    <text evidence="2">Belongs to the GOSR1 family.</text>
</comment>
<sequence>MALGAGWSPTARSAGWDDLRKQARKLESELDVKLASFRRVGTPKNGQGDGSEAEIERLLQQLNEVNKQMQSWVSNAGSDVLSHTLARHRNILHELSQEFARIRVNAKASREHAELLQHFSRGDERNAFMDDGEFGLQQQSLLREQATINRSTAQMDSVIGHASEAYNALRYQRSTFGDISSKINTIGSKLPSVSFLSFLPQFRGFLGQEIFVPRFTRELPFHDSCLFVKMLVLRSQRPEGGIQEWL</sequence>
<organism evidence="10 11">
    <name type="scientific">Ceratodon purpureus</name>
    <name type="common">Fire moss</name>
    <name type="synonym">Dicranum purpureum</name>
    <dbReference type="NCBI Taxonomy" id="3225"/>
    <lineage>
        <taxon>Eukaryota</taxon>
        <taxon>Viridiplantae</taxon>
        <taxon>Streptophyta</taxon>
        <taxon>Embryophyta</taxon>
        <taxon>Bryophyta</taxon>
        <taxon>Bryophytina</taxon>
        <taxon>Bryopsida</taxon>
        <taxon>Dicranidae</taxon>
        <taxon>Pseudoditrichales</taxon>
        <taxon>Ditrichaceae</taxon>
        <taxon>Ceratodon</taxon>
    </lineage>
</organism>
<reference evidence="10" key="1">
    <citation type="submission" date="2020-06" db="EMBL/GenBank/DDBJ databases">
        <title>WGS assembly of Ceratodon purpureus strain R40.</title>
        <authorList>
            <person name="Carey S.B."/>
            <person name="Jenkins J."/>
            <person name="Shu S."/>
            <person name="Lovell J.T."/>
            <person name="Sreedasyam A."/>
            <person name="Maumus F."/>
            <person name="Tiley G.P."/>
            <person name="Fernandez-Pozo N."/>
            <person name="Barry K."/>
            <person name="Chen C."/>
            <person name="Wang M."/>
            <person name="Lipzen A."/>
            <person name="Daum C."/>
            <person name="Saski C.A."/>
            <person name="Payton A.C."/>
            <person name="Mcbreen J.C."/>
            <person name="Conrad R.E."/>
            <person name="Kollar L.M."/>
            <person name="Olsson S."/>
            <person name="Huttunen S."/>
            <person name="Landis J.B."/>
            <person name="Wickett N.J."/>
            <person name="Johnson M.G."/>
            <person name="Rensing S.A."/>
            <person name="Grimwood J."/>
            <person name="Schmutz J."/>
            <person name="Mcdaniel S.F."/>
        </authorList>
    </citation>
    <scope>NUCLEOTIDE SEQUENCE</scope>
    <source>
        <strain evidence="10">R40</strain>
    </source>
</reference>
<dbReference type="AlphaFoldDB" id="A0A8T0I3Z0"/>
<dbReference type="GO" id="GO:0005797">
    <property type="term" value="C:Golgi medial cisterna"/>
    <property type="evidence" value="ECO:0007669"/>
    <property type="project" value="TreeGrafter"/>
</dbReference>
<evidence type="ECO:0000256" key="7">
    <source>
        <dbReference type="ARBA" id="ARBA00023034"/>
    </source>
</evidence>
<evidence type="ECO:0000256" key="8">
    <source>
        <dbReference type="ARBA" id="ARBA00023136"/>
    </source>
</evidence>
<keyword evidence="4" id="KW-0812">Transmembrane</keyword>
<name>A0A8T0I3Z0_CERPU</name>
<comment type="caution">
    <text evidence="10">The sequence shown here is derived from an EMBL/GenBank/DDBJ whole genome shotgun (WGS) entry which is preliminary data.</text>
</comment>
<gene>
    <name evidence="10" type="ORF">KC19_5G178100</name>
</gene>
<evidence type="ECO:0000256" key="2">
    <source>
        <dbReference type="ARBA" id="ARBA00008473"/>
    </source>
</evidence>
<evidence type="ECO:0000256" key="3">
    <source>
        <dbReference type="ARBA" id="ARBA00022448"/>
    </source>
</evidence>
<dbReference type="Proteomes" id="UP000822688">
    <property type="component" value="Chromosome 5"/>
</dbReference>
<keyword evidence="11" id="KW-1185">Reference proteome</keyword>
<evidence type="ECO:0000256" key="5">
    <source>
        <dbReference type="ARBA" id="ARBA00022927"/>
    </source>
</evidence>
<dbReference type="GO" id="GO:0015031">
    <property type="term" value="P:protein transport"/>
    <property type="evidence" value="ECO:0007669"/>
    <property type="project" value="UniProtKB-KW"/>
</dbReference>
<keyword evidence="9" id="KW-0175">Coiled coil</keyword>
<dbReference type="EMBL" id="CM026425">
    <property type="protein sequence ID" value="KAG0577747.1"/>
    <property type="molecule type" value="Genomic_DNA"/>
</dbReference>
<keyword evidence="6" id="KW-1133">Transmembrane helix</keyword>
<dbReference type="GO" id="GO:0031201">
    <property type="term" value="C:SNARE complex"/>
    <property type="evidence" value="ECO:0007669"/>
    <property type="project" value="TreeGrafter"/>
</dbReference>
<accession>A0A8T0I3Z0</accession>
<dbReference type="PANTHER" id="PTHR21094">
    <property type="entry name" value="GOS-28 SNARE- RELATED"/>
    <property type="match status" value="1"/>
</dbReference>
<dbReference type="Pfam" id="PF12352">
    <property type="entry name" value="V-SNARE_C"/>
    <property type="match status" value="1"/>
</dbReference>
<keyword evidence="3" id="KW-0813">Transport</keyword>
<feature type="coiled-coil region" evidence="9">
    <location>
        <begin position="48"/>
        <end position="75"/>
    </location>
</feature>
<comment type="subcellular location">
    <subcellularLocation>
        <location evidence="1">Golgi apparatus membrane</location>
        <topology evidence="1">Single-pass type IV membrane protein</topology>
    </subcellularLocation>
</comment>
<evidence type="ECO:0000256" key="1">
    <source>
        <dbReference type="ARBA" id="ARBA00004409"/>
    </source>
</evidence>
<protein>
    <recommendedName>
        <fullName evidence="12">Golgi SNAP receptor complex member 1</fullName>
    </recommendedName>
</protein>
<evidence type="ECO:0000313" key="10">
    <source>
        <dbReference type="EMBL" id="KAG0577747.1"/>
    </source>
</evidence>
<keyword evidence="7" id="KW-0333">Golgi apparatus</keyword>
<evidence type="ECO:0000256" key="9">
    <source>
        <dbReference type="SAM" id="Coils"/>
    </source>
</evidence>
<keyword evidence="5" id="KW-0653">Protein transport</keyword>
<dbReference type="GO" id="GO:0048219">
    <property type="term" value="P:inter-Golgi cisterna vesicle-mediated transport"/>
    <property type="evidence" value="ECO:0007669"/>
    <property type="project" value="TreeGrafter"/>
</dbReference>
<evidence type="ECO:0000256" key="6">
    <source>
        <dbReference type="ARBA" id="ARBA00022989"/>
    </source>
</evidence>
<dbReference type="GO" id="GO:0006888">
    <property type="term" value="P:endoplasmic reticulum to Golgi vesicle-mediated transport"/>
    <property type="evidence" value="ECO:0007669"/>
    <property type="project" value="InterPro"/>
</dbReference>